<dbReference type="RefSeq" id="WP_152592707.1">
    <property type="nucleotide sequence ID" value="NZ_CP045228.1"/>
</dbReference>
<dbReference type="PANTHER" id="PTHR38471">
    <property type="entry name" value="FOUR HELIX BUNDLE PROTEIN"/>
    <property type="match status" value="1"/>
</dbReference>
<dbReference type="NCBIfam" id="TIGR02436">
    <property type="entry name" value="four helix bundle protein"/>
    <property type="match status" value="1"/>
</dbReference>
<evidence type="ECO:0000313" key="1">
    <source>
        <dbReference type="EMBL" id="QFS52503.1"/>
    </source>
</evidence>
<dbReference type="Proteomes" id="UP000326678">
    <property type="component" value="Chromosome pGXM01"/>
</dbReference>
<sequence length="137" mass="16267">MEEKGKKYFRTHEDLAIYQLAFETAMQIFEYSKKFPVEEKYSKTFQIRRSSRSVCANMAEAWRKRRYKAAFVAKLNDCVRGACRRQSEAAETQVWLKFAVKCEYLTVEQGRELYARYNQVLSGLVKMITHPDDWLLN</sequence>
<dbReference type="GO" id="GO:0005840">
    <property type="term" value="C:ribosome"/>
    <property type="evidence" value="ECO:0007669"/>
    <property type="project" value="UniProtKB-KW"/>
</dbReference>
<dbReference type="Gene3D" id="1.20.1440.60">
    <property type="entry name" value="23S rRNA-intervening sequence"/>
    <property type="match status" value="1"/>
</dbReference>
<dbReference type="AlphaFoldDB" id="A0A5P8WI09"/>
<dbReference type="Pfam" id="PF05635">
    <property type="entry name" value="23S_rRNA_IVP"/>
    <property type="match status" value="1"/>
</dbReference>
<dbReference type="EMBL" id="CP045228">
    <property type="protein sequence ID" value="QFS52503.1"/>
    <property type="molecule type" value="Genomic_DNA"/>
</dbReference>
<dbReference type="InterPro" id="IPR036583">
    <property type="entry name" value="23S_rRNA_IVS_sf"/>
</dbReference>
<dbReference type="PANTHER" id="PTHR38471:SF2">
    <property type="entry name" value="FOUR HELIX BUNDLE PROTEIN"/>
    <property type="match status" value="1"/>
</dbReference>
<protein>
    <submittedName>
        <fullName evidence="1">S23 ribosomal protein</fullName>
    </submittedName>
</protein>
<keyword evidence="2" id="KW-1185">Reference proteome</keyword>
<reference evidence="1 2" key="1">
    <citation type="submission" date="2019-10" db="EMBL/GenBank/DDBJ databases">
        <title>Genomic and transcriptomic insights into the perfect genentic adaptation of a filamentous nitrogen-fixing cyanobacterium to rice fields.</title>
        <authorList>
            <person name="Chen Z."/>
        </authorList>
    </citation>
    <scope>NUCLEOTIDE SEQUENCE [LARGE SCALE GENOMIC DNA]</scope>
    <source>
        <strain evidence="1">CCNUC1</strain>
    </source>
</reference>
<dbReference type="SUPFAM" id="SSF158446">
    <property type="entry name" value="IVS-encoded protein-like"/>
    <property type="match status" value="1"/>
</dbReference>
<keyword evidence="1" id="KW-0689">Ribosomal protein</keyword>
<dbReference type="InterPro" id="IPR012657">
    <property type="entry name" value="23S_rRNA-intervening_sequence"/>
</dbReference>
<organism evidence="1 2">
    <name type="scientific">Nostoc sphaeroides CCNUC1</name>
    <dbReference type="NCBI Taxonomy" id="2653204"/>
    <lineage>
        <taxon>Bacteria</taxon>
        <taxon>Bacillati</taxon>
        <taxon>Cyanobacteriota</taxon>
        <taxon>Cyanophyceae</taxon>
        <taxon>Nostocales</taxon>
        <taxon>Nostocaceae</taxon>
        <taxon>Nostoc</taxon>
    </lineage>
</organism>
<dbReference type="KEGG" id="nsh:GXM_09997"/>
<gene>
    <name evidence="1" type="ORF">GXM_09997</name>
</gene>
<keyword evidence="1" id="KW-0687">Ribonucleoprotein</keyword>
<evidence type="ECO:0000313" key="2">
    <source>
        <dbReference type="Proteomes" id="UP000326678"/>
    </source>
</evidence>
<name>A0A5P8WI09_9NOSO</name>
<proteinExistence type="predicted"/>
<accession>A0A5P8WI09</accession>